<feature type="domain" description="Signal transduction histidine kinase subgroup 3 dimerisation and phosphoacceptor" evidence="11">
    <location>
        <begin position="180"/>
        <end position="244"/>
    </location>
</feature>
<name>A0A942SUQ2_9BACI</name>
<dbReference type="EMBL" id="JAGYPE010000001">
    <property type="protein sequence ID" value="MBS4180183.1"/>
    <property type="molecule type" value="Genomic_DNA"/>
</dbReference>
<feature type="domain" description="Histidine kinase/HSP90-like ATPase" evidence="10">
    <location>
        <begin position="289"/>
        <end position="375"/>
    </location>
</feature>
<evidence type="ECO:0000313" key="13">
    <source>
        <dbReference type="EMBL" id="MCH6269439.1"/>
    </source>
</evidence>
<keyword evidence="3" id="KW-0597">Phosphoprotein</keyword>
<feature type="transmembrane region" description="Helical" evidence="9">
    <location>
        <begin position="88"/>
        <end position="104"/>
    </location>
</feature>
<proteinExistence type="predicted"/>
<keyword evidence="9" id="KW-0812">Transmembrane</keyword>
<dbReference type="GO" id="GO:0046983">
    <property type="term" value="F:protein dimerization activity"/>
    <property type="evidence" value="ECO:0007669"/>
    <property type="project" value="InterPro"/>
</dbReference>
<evidence type="ECO:0000256" key="7">
    <source>
        <dbReference type="ARBA" id="ARBA00022840"/>
    </source>
</evidence>
<protein>
    <recommendedName>
        <fullName evidence="2">histidine kinase</fullName>
        <ecNumber evidence="2">2.7.13.3</ecNumber>
    </recommendedName>
</protein>
<feature type="transmembrane region" description="Helical" evidence="9">
    <location>
        <begin position="64"/>
        <end position="82"/>
    </location>
</feature>
<dbReference type="Proteomes" id="UP000677265">
    <property type="component" value="Unassembled WGS sequence"/>
</dbReference>
<dbReference type="InterPro" id="IPR050482">
    <property type="entry name" value="Sensor_HK_TwoCompSys"/>
</dbReference>
<keyword evidence="9" id="KW-1133">Transmembrane helix</keyword>
<evidence type="ECO:0000259" key="11">
    <source>
        <dbReference type="Pfam" id="PF07730"/>
    </source>
</evidence>
<reference evidence="12" key="1">
    <citation type="submission" date="2021-05" db="EMBL/GenBank/DDBJ databases">
        <title>Novel Bacillus species.</title>
        <authorList>
            <person name="Liu G."/>
        </authorList>
    </citation>
    <scope>NUCLEOTIDE SEQUENCE</scope>
    <source>
        <strain evidence="12 14">FJAT-50051</strain>
    </source>
</reference>
<dbReference type="InterPro" id="IPR003594">
    <property type="entry name" value="HATPase_dom"/>
</dbReference>
<dbReference type="InterPro" id="IPR036890">
    <property type="entry name" value="HATPase_C_sf"/>
</dbReference>
<evidence type="ECO:0000256" key="2">
    <source>
        <dbReference type="ARBA" id="ARBA00012438"/>
    </source>
</evidence>
<dbReference type="EMBL" id="JAGYPE020000101">
    <property type="protein sequence ID" value="MCH6269439.1"/>
    <property type="molecule type" value="Genomic_DNA"/>
</dbReference>
<dbReference type="EC" id="2.7.13.3" evidence="2"/>
<feature type="transmembrane region" description="Helical" evidence="9">
    <location>
        <begin position="111"/>
        <end position="129"/>
    </location>
</feature>
<accession>A0A942SUQ2</accession>
<comment type="catalytic activity">
    <reaction evidence="1">
        <text>ATP + protein L-histidine = ADP + protein N-phospho-L-histidine.</text>
        <dbReference type="EC" id="2.7.13.3"/>
    </reaction>
</comment>
<feature type="transmembrane region" description="Helical" evidence="9">
    <location>
        <begin position="33"/>
        <end position="52"/>
    </location>
</feature>
<evidence type="ECO:0000256" key="5">
    <source>
        <dbReference type="ARBA" id="ARBA00022741"/>
    </source>
</evidence>
<evidence type="ECO:0000256" key="4">
    <source>
        <dbReference type="ARBA" id="ARBA00022679"/>
    </source>
</evidence>
<dbReference type="SUPFAM" id="SSF55874">
    <property type="entry name" value="ATPase domain of HSP90 chaperone/DNA topoisomerase II/histidine kinase"/>
    <property type="match status" value="1"/>
</dbReference>
<dbReference type="InterPro" id="IPR011712">
    <property type="entry name" value="Sig_transdc_His_kin_sub3_dim/P"/>
</dbReference>
<evidence type="ECO:0000256" key="9">
    <source>
        <dbReference type="SAM" id="Phobius"/>
    </source>
</evidence>
<feature type="transmembrane region" description="Helical" evidence="9">
    <location>
        <begin position="135"/>
        <end position="152"/>
    </location>
</feature>
<dbReference type="RefSeq" id="WP_213140196.1">
    <property type="nucleotide sequence ID" value="NZ_JAGYPE020000101.1"/>
</dbReference>
<evidence type="ECO:0000256" key="6">
    <source>
        <dbReference type="ARBA" id="ARBA00022777"/>
    </source>
</evidence>
<evidence type="ECO:0000259" key="10">
    <source>
        <dbReference type="Pfam" id="PF02518"/>
    </source>
</evidence>
<keyword evidence="14" id="KW-1185">Reference proteome</keyword>
<dbReference type="Gene3D" id="1.20.5.1930">
    <property type="match status" value="1"/>
</dbReference>
<keyword evidence="5" id="KW-0547">Nucleotide-binding</keyword>
<keyword evidence="4" id="KW-0808">Transferase</keyword>
<keyword evidence="9" id="KW-0472">Membrane</keyword>
<evidence type="ECO:0000256" key="8">
    <source>
        <dbReference type="ARBA" id="ARBA00023012"/>
    </source>
</evidence>
<comment type="caution">
    <text evidence="12">The sequence shown here is derived from an EMBL/GenBank/DDBJ whole genome shotgun (WGS) entry which is preliminary data.</text>
</comment>
<organism evidence="12">
    <name type="scientific">Neobacillus citreus</name>
    <dbReference type="NCBI Taxonomy" id="2833578"/>
    <lineage>
        <taxon>Bacteria</taxon>
        <taxon>Bacillati</taxon>
        <taxon>Bacillota</taxon>
        <taxon>Bacilli</taxon>
        <taxon>Bacillales</taxon>
        <taxon>Bacillaceae</taxon>
        <taxon>Neobacillus</taxon>
    </lineage>
</organism>
<dbReference type="Gene3D" id="3.30.565.10">
    <property type="entry name" value="Histidine kinase-like ATPase, C-terminal domain"/>
    <property type="match status" value="1"/>
</dbReference>
<gene>
    <name evidence="12" type="ORF">KHB02_02140</name>
    <name evidence="13" type="ORF">KHB02_028315</name>
</gene>
<dbReference type="PANTHER" id="PTHR24421:SF10">
    <property type="entry name" value="NITRATE_NITRITE SENSOR PROTEIN NARQ"/>
    <property type="match status" value="1"/>
</dbReference>
<dbReference type="GO" id="GO:0000155">
    <property type="term" value="F:phosphorelay sensor kinase activity"/>
    <property type="evidence" value="ECO:0007669"/>
    <property type="project" value="InterPro"/>
</dbReference>
<evidence type="ECO:0000313" key="14">
    <source>
        <dbReference type="Proteomes" id="UP000677265"/>
    </source>
</evidence>
<evidence type="ECO:0000256" key="1">
    <source>
        <dbReference type="ARBA" id="ARBA00000085"/>
    </source>
</evidence>
<dbReference type="Pfam" id="PF02518">
    <property type="entry name" value="HATPase_c"/>
    <property type="match status" value="1"/>
</dbReference>
<evidence type="ECO:0000313" key="12">
    <source>
        <dbReference type="EMBL" id="MBS4180183.1"/>
    </source>
</evidence>
<dbReference type="Pfam" id="PF07730">
    <property type="entry name" value="HisKA_3"/>
    <property type="match status" value="1"/>
</dbReference>
<keyword evidence="8" id="KW-0902">Two-component regulatory system</keyword>
<dbReference type="GO" id="GO:0016020">
    <property type="term" value="C:membrane"/>
    <property type="evidence" value="ECO:0007669"/>
    <property type="project" value="InterPro"/>
</dbReference>
<dbReference type="GO" id="GO:0005524">
    <property type="term" value="F:ATP binding"/>
    <property type="evidence" value="ECO:0007669"/>
    <property type="project" value="UniProtKB-KW"/>
</dbReference>
<evidence type="ECO:0000256" key="3">
    <source>
        <dbReference type="ARBA" id="ARBA00022553"/>
    </source>
</evidence>
<dbReference type="PANTHER" id="PTHR24421">
    <property type="entry name" value="NITRATE/NITRITE SENSOR PROTEIN NARX-RELATED"/>
    <property type="match status" value="1"/>
</dbReference>
<keyword evidence="6 12" id="KW-0418">Kinase</keyword>
<sequence>MEKHKTPSVMMIFRIILIIMASIDIMGQSPSSIPIKAAFIIGLVILHLNDIYRNYYQLYEKNRIIYYISMSVSIIAIGLYVIQFDNNIPLNIYFIFPIVEIFIYRPTIQIGLVILHIFMFVIGMFALKAGIQQALIPYFALMALIYLVRSNSREREKGNLLNVELMEANAKLKEITIIKERTRIAQELHDSIGHALIALKMHLEFADNMMDSNPEKSKDVMKKALVISQTSITNLRKAVDVLKDNQAWKDKVKLRDSIEDLIDSLQTAGRLQFELFFDDTVEFASRDIQNGIFETVREAITNGIKHGNAHTFHIDIFVNEKKALVKVEDDGEGCTDIKKSHGLRGMEERIHLLRGSIQFVSAKGHGFAVEAEIPFVTNVE</sequence>
<dbReference type="AlphaFoldDB" id="A0A942SUQ2"/>
<dbReference type="CDD" id="cd16917">
    <property type="entry name" value="HATPase_UhpB-NarQ-NarX-like"/>
    <property type="match status" value="1"/>
</dbReference>
<feature type="transmembrane region" description="Helical" evidence="9">
    <location>
        <begin position="9"/>
        <end position="27"/>
    </location>
</feature>
<keyword evidence="7" id="KW-0067">ATP-binding</keyword>